<evidence type="ECO:0000313" key="2">
    <source>
        <dbReference type="EMBL" id="MFK6999421.1"/>
    </source>
</evidence>
<dbReference type="EMBL" id="JAZGZP010000001">
    <property type="protein sequence ID" value="MFK6999421.1"/>
    <property type="molecule type" value="Genomic_DNA"/>
</dbReference>
<dbReference type="RefSeq" id="WP_088397559.1">
    <property type="nucleotide sequence ID" value="NZ_CP067377.1"/>
</dbReference>
<dbReference type="PROSITE" id="PS51257">
    <property type="entry name" value="PROKAR_LIPOPROTEIN"/>
    <property type="match status" value="1"/>
</dbReference>
<dbReference type="Proteomes" id="UP001621706">
    <property type="component" value="Unassembled WGS sequence"/>
</dbReference>
<accession>A0ABW8P4G4</accession>
<sequence length="481" mass="52965">MKNINIKSFLAYSFILCTSVACVNEKFDTPRAESLCETLTPNKKVSDFTEKAPTSGFITNKTDDIIEAIVTSSDEGGTFYKSISFESVDDKFGVSTVGFSISVDQSNLHTEFEPGRKVYIKMNGLSYVSKNGSTVIGEIFNNGTPNNTTDDQVGRISFVTYKNIIRKSCENVGEEKIVKKPLFINQILNDSYINKLIELKDVQFLDASVGKKYFDPTLNNLGGATNHLITDLNGNKIIVRISEFAKFASKTISNKNGKIRGILTKFGSDYQFIPRTEKDIQLTEDRKEVDLAPALGGSSLAYLGAFTENFESYIAGTSATTGTKNFPKYINDPLLGSKYWYVTSFSNNKYIVMSAFNSASTGQDLNNKSYFIVPVDFTAANSMSFKTQDRFNTGSVLKVYYSTNYIPLSKVSSATLTDITSNFTIASGTLTGTTKPFVNSGIFNFPANLTGNGYIIFEYSGGYSFNPAITTTIHIDDIVIN</sequence>
<feature type="domain" description="DUF5689" evidence="1">
    <location>
        <begin position="41"/>
        <end position="280"/>
    </location>
</feature>
<dbReference type="InterPro" id="IPR043744">
    <property type="entry name" value="DUF5689"/>
</dbReference>
<protein>
    <submittedName>
        <fullName evidence="2">DUF5689 domain-containing protein</fullName>
    </submittedName>
</protein>
<comment type="caution">
    <text evidence="2">The sequence shown here is derived from an EMBL/GenBank/DDBJ whole genome shotgun (WGS) entry which is preliminary data.</text>
</comment>
<dbReference type="Pfam" id="PF18942">
    <property type="entry name" value="DUF5689"/>
    <property type="match status" value="1"/>
</dbReference>
<proteinExistence type="predicted"/>
<evidence type="ECO:0000313" key="3">
    <source>
        <dbReference type="Proteomes" id="UP001621706"/>
    </source>
</evidence>
<reference evidence="2 3" key="1">
    <citation type="submission" date="2024-02" db="EMBL/GenBank/DDBJ databases">
        <title>Comparative Genomic Analysis of Flavobacterium Species Causing Columnaris Disease of Freshwater Fish in Thailand: Insights into Virulence and Resistance Mechanisms.</title>
        <authorList>
            <person name="Nguyen D."/>
            <person name="Chokmangmeepisarn P."/>
            <person name="Khianchaikhan K."/>
            <person name="Morishita M."/>
            <person name="Bunnoy A."/>
            <person name="Rodkhum C."/>
        </authorList>
    </citation>
    <scope>NUCLEOTIDE SEQUENCE [LARGE SCALE GENOMIC DNA]</scope>
    <source>
        <strain evidence="2 3">CNRT2201</strain>
    </source>
</reference>
<name>A0ABW8P4G4_9FLAO</name>
<gene>
    <name evidence="2" type="ORF">V3I07_00780</name>
</gene>
<organism evidence="2 3">
    <name type="scientific">Flavobacterium oreochromis</name>
    <dbReference type="NCBI Taxonomy" id="2906078"/>
    <lineage>
        <taxon>Bacteria</taxon>
        <taxon>Pseudomonadati</taxon>
        <taxon>Bacteroidota</taxon>
        <taxon>Flavobacteriia</taxon>
        <taxon>Flavobacteriales</taxon>
        <taxon>Flavobacteriaceae</taxon>
        <taxon>Flavobacterium</taxon>
    </lineage>
</organism>
<evidence type="ECO:0000259" key="1">
    <source>
        <dbReference type="Pfam" id="PF18942"/>
    </source>
</evidence>
<keyword evidence="3" id="KW-1185">Reference proteome</keyword>